<evidence type="ECO:0000313" key="2">
    <source>
        <dbReference type="EMBL" id="TWH74718.1"/>
    </source>
</evidence>
<evidence type="ECO:0000313" key="3">
    <source>
        <dbReference type="Proteomes" id="UP000321490"/>
    </source>
</evidence>
<dbReference type="AlphaFoldDB" id="A0A562IUU1"/>
<gene>
    <name evidence="2" type="ORF">JD78_03263</name>
</gene>
<dbReference type="NCBIfam" id="TIGR00229">
    <property type="entry name" value="sensory_box"/>
    <property type="match status" value="1"/>
</dbReference>
<dbReference type="InterPro" id="IPR035965">
    <property type="entry name" value="PAS-like_dom_sf"/>
</dbReference>
<name>A0A562IUU1_9ACTN</name>
<dbReference type="PROSITE" id="PS50112">
    <property type="entry name" value="PAS"/>
    <property type="match status" value="1"/>
</dbReference>
<sequence length="189" mass="20739">MTTAGTTARDQRRAVRPTGQERVLEPDDLIVSKTDPRGVITYANEAFLRVSRYEEDEVLGQPHNLIRHPDMPKAVFALLWDTVAAGQEVFAYVNNLAADGAYYWVLANVTPSYDARGRIVGYHSSRRAPTRPAIAAVSAVYDQLRAVERAQPNGRAAVEASTALLGTLLAARGESYDEFVWSLISEGGF</sequence>
<dbReference type="InterPro" id="IPR013655">
    <property type="entry name" value="PAS_fold_3"/>
</dbReference>
<reference evidence="2 3" key="1">
    <citation type="submission" date="2019-07" db="EMBL/GenBank/DDBJ databases">
        <title>R&amp;d 2014.</title>
        <authorList>
            <person name="Klenk H.-P."/>
        </authorList>
    </citation>
    <scope>NUCLEOTIDE SEQUENCE [LARGE SCALE GENOMIC DNA]</scope>
    <source>
        <strain evidence="2 3">DSM 45764</strain>
    </source>
</reference>
<dbReference type="OrthoDB" id="266313at2"/>
<dbReference type="InterPro" id="IPR000014">
    <property type="entry name" value="PAS"/>
</dbReference>
<dbReference type="Pfam" id="PF08447">
    <property type="entry name" value="PAS_3"/>
    <property type="match status" value="1"/>
</dbReference>
<dbReference type="RefSeq" id="WP_153358237.1">
    <property type="nucleotide sequence ID" value="NZ_JABGDC010000029.1"/>
</dbReference>
<accession>A0A562IUU1</accession>
<organism evidence="2 3">
    <name type="scientific">Modestobacter roseus</name>
    <dbReference type="NCBI Taxonomy" id="1181884"/>
    <lineage>
        <taxon>Bacteria</taxon>
        <taxon>Bacillati</taxon>
        <taxon>Actinomycetota</taxon>
        <taxon>Actinomycetes</taxon>
        <taxon>Geodermatophilales</taxon>
        <taxon>Geodermatophilaceae</taxon>
        <taxon>Modestobacter</taxon>
    </lineage>
</organism>
<dbReference type="Gene3D" id="3.30.450.20">
    <property type="entry name" value="PAS domain"/>
    <property type="match status" value="1"/>
</dbReference>
<protein>
    <submittedName>
        <fullName evidence="2">PAS domain S-box-containing protein</fullName>
    </submittedName>
</protein>
<feature type="domain" description="PAS" evidence="1">
    <location>
        <begin position="35"/>
        <end position="86"/>
    </location>
</feature>
<comment type="caution">
    <text evidence="2">The sequence shown here is derived from an EMBL/GenBank/DDBJ whole genome shotgun (WGS) entry which is preliminary data.</text>
</comment>
<keyword evidence="3" id="KW-1185">Reference proteome</keyword>
<dbReference type="SUPFAM" id="SSF55785">
    <property type="entry name" value="PYP-like sensor domain (PAS domain)"/>
    <property type="match status" value="1"/>
</dbReference>
<dbReference type="CDD" id="cd00130">
    <property type="entry name" value="PAS"/>
    <property type="match status" value="1"/>
</dbReference>
<proteinExistence type="predicted"/>
<evidence type="ECO:0000259" key="1">
    <source>
        <dbReference type="PROSITE" id="PS50112"/>
    </source>
</evidence>
<dbReference type="Proteomes" id="UP000321490">
    <property type="component" value="Unassembled WGS sequence"/>
</dbReference>
<dbReference type="EMBL" id="VLKF01000001">
    <property type="protein sequence ID" value="TWH74718.1"/>
    <property type="molecule type" value="Genomic_DNA"/>
</dbReference>